<comment type="similarity">
    <text evidence="1">Belongs to the 3-oxoacid CoA-transferase subunit A family.</text>
</comment>
<evidence type="ECO:0000313" key="3">
    <source>
        <dbReference type="EMBL" id="BAC19103.1"/>
    </source>
</evidence>
<dbReference type="PANTHER" id="PTHR13707:SF60">
    <property type="entry name" value="ACETATE COA-TRANSFERASE SUBUNIT ALPHA"/>
    <property type="match status" value="1"/>
</dbReference>
<dbReference type="EMBL" id="BA000035">
    <property type="protein sequence ID" value="BAC19103.1"/>
    <property type="molecule type" value="Genomic_DNA"/>
</dbReference>
<evidence type="ECO:0000256" key="1">
    <source>
        <dbReference type="ARBA" id="ARBA00005612"/>
    </source>
</evidence>
<dbReference type="Gene3D" id="3.40.1080.10">
    <property type="entry name" value="Glutaconate Coenzyme A-transferase"/>
    <property type="match status" value="1"/>
</dbReference>
<dbReference type="Proteomes" id="UP000001409">
    <property type="component" value="Chromosome"/>
</dbReference>
<dbReference type="Pfam" id="PF01144">
    <property type="entry name" value="CoA_trans"/>
    <property type="match status" value="1"/>
</dbReference>
<protein>
    <submittedName>
        <fullName evidence="3">Putative 3-oxoadipate CoA-transferase alpha chain</fullName>
    </submittedName>
</protein>
<accession>Q8FN55</accession>
<dbReference type="eggNOG" id="COG1788">
    <property type="taxonomic scope" value="Bacteria"/>
</dbReference>
<dbReference type="NCBIfam" id="TIGR02429">
    <property type="entry name" value="pcaI_scoA_fam"/>
    <property type="match status" value="1"/>
</dbReference>
<dbReference type="SUPFAM" id="SSF100950">
    <property type="entry name" value="NagB/RpiA/CoA transferase-like"/>
    <property type="match status" value="1"/>
</dbReference>
<dbReference type="InterPro" id="IPR004165">
    <property type="entry name" value="CoA_trans_fam_I"/>
</dbReference>
<reference evidence="3 4" key="1">
    <citation type="journal article" date="2003" name="Genome Res.">
        <title>Comparative complete genome sequence analysis of the amino acid replacements responsible for the thermostability of Corynebacterium efficiens.</title>
        <authorList>
            <person name="Nishio Y."/>
            <person name="Nakamura Y."/>
            <person name="Kawarabayasi Y."/>
            <person name="Usuda Y."/>
            <person name="Kimura E."/>
            <person name="Sugimoto S."/>
            <person name="Matsui K."/>
            <person name="Yamagishi A."/>
            <person name="Kikuchi H."/>
            <person name="Ikeo K."/>
            <person name="Gojobori T."/>
        </authorList>
    </citation>
    <scope>NUCLEOTIDE SEQUENCE [LARGE SCALE GENOMIC DNA]</scope>
    <source>
        <strain evidence="4">DSM 44549 / YS-314 / AJ 12310 / JCM 11189 / NBRC 100395</strain>
    </source>
</reference>
<keyword evidence="2 3" id="KW-0808">Transferase</keyword>
<dbReference type="GO" id="GO:0008410">
    <property type="term" value="F:CoA-transferase activity"/>
    <property type="evidence" value="ECO:0007669"/>
    <property type="project" value="InterPro"/>
</dbReference>
<dbReference type="STRING" id="196164.gene:10742724"/>
<dbReference type="HOGENOM" id="CLU_019942_2_0_11"/>
<dbReference type="PROSITE" id="PS01273">
    <property type="entry name" value="COA_TRANSF_1"/>
    <property type="match status" value="1"/>
</dbReference>
<dbReference type="AlphaFoldDB" id="Q8FN55"/>
<dbReference type="InterPro" id="IPR012792">
    <property type="entry name" value="3-oxoacid_CoA-transf_A"/>
</dbReference>
<proteinExistence type="inferred from homology"/>
<sequence>MTARNPGRFGSFDQLLFVRSANSCALDEHYDSMDRMIDKTFSSTAEAVADIPDGASIAVGGFGLVGIPTLLINALREQGAGELTIISNNCGTDGQGLGLLLEDGRIVKTIGSYIGSNKEYARRYLEGELTVEFTPQGTLAERMRAGGAGIPAFYTTAGVGTQVAEGGLPQRYNKDGSVEIYSKPKETREFNGQLYVMEEGIRADFALVHAHKADRFGNLVFRKTARNFNPDAAMSGKITIAQVEHLVDDLDPDEVHLPGIYVNRVVHVGPQETGIENRTVSN</sequence>
<dbReference type="SMART" id="SM00882">
    <property type="entry name" value="CoA_trans"/>
    <property type="match status" value="1"/>
</dbReference>
<dbReference type="PANTHER" id="PTHR13707">
    <property type="entry name" value="KETOACID-COENZYME A TRANSFERASE"/>
    <property type="match status" value="1"/>
</dbReference>
<keyword evidence="4" id="KW-1185">Reference proteome</keyword>
<name>Q8FN55_COREF</name>
<evidence type="ECO:0000313" key="4">
    <source>
        <dbReference type="Proteomes" id="UP000001409"/>
    </source>
</evidence>
<dbReference type="InterPro" id="IPR037171">
    <property type="entry name" value="NagB/RpiA_transferase-like"/>
</dbReference>
<dbReference type="KEGG" id="cef:CE2293"/>
<dbReference type="InterPro" id="IPR004163">
    <property type="entry name" value="CoA_transf_BS"/>
</dbReference>
<organism evidence="3 4">
    <name type="scientific">Corynebacterium efficiens (strain DSM 44549 / YS-314 / AJ 12310 / JCM 11189 / NBRC 100395)</name>
    <dbReference type="NCBI Taxonomy" id="196164"/>
    <lineage>
        <taxon>Bacteria</taxon>
        <taxon>Bacillati</taxon>
        <taxon>Actinomycetota</taxon>
        <taxon>Actinomycetes</taxon>
        <taxon>Mycobacteriales</taxon>
        <taxon>Corynebacteriaceae</taxon>
        <taxon>Corynebacterium</taxon>
    </lineage>
</organism>
<evidence type="ECO:0000256" key="2">
    <source>
        <dbReference type="ARBA" id="ARBA00022679"/>
    </source>
</evidence>